<gene>
    <name evidence="14" type="ORF">NQ315_004013</name>
</gene>
<dbReference type="InterPro" id="IPR026103">
    <property type="entry name" value="HARBI1_animal"/>
</dbReference>
<keyword evidence="7" id="KW-0540">Nuclease</keyword>
<evidence type="ECO:0000313" key="14">
    <source>
        <dbReference type="EMBL" id="KAJ8909946.1"/>
    </source>
</evidence>
<evidence type="ECO:0000259" key="13">
    <source>
        <dbReference type="Pfam" id="PF13359"/>
    </source>
</evidence>
<dbReference type="InterPro" id="IPR045249">
    <property type="entry name" value="HARBI1-like"/>
</dbReference>
<evidence type="ECO:0000256" key="5">
    <source>
        <dbReference type="ARBA" id="ARBA00015519"/>
    </source>
</evidence>
<accession>A0AAV8V714</accession>
<dbReference type="EMBL" id="JANEYG010000384">
    <property type="protein sequence ID" value="KAJ8909946.1"/>
    <property type="molecule type" value="Genomic_DNA"/>
</dbReference>
<dbReference type="Proteomes" id="UP001159042">
    <property type="component" value="Unassembled WGS sequence"/>
</dbReference>
<evidence type="ECO:0000256" key="10">
    <source>
        <dbReference type="ARBA" id="ARBA00023242"/>
    </source>
</evidence>
<evidence type="ECO:0000256" key="11">
    <source>
        <dbReference type="ARBA" id="ARBA00030126"/>
    </source>
</evidence>
<proteinExistence type="inferred from homology"/>
<name>A0AAV8V714_9CUCU</name>
<evidence type="ECO:0000256" key="4">
    <source>
        <dbReference type="ARBA" id="ARBA00006958"/>
    </source>
</evidence>
<dbReference type="AlphaFoldDB" id="A0AAV8V714"/>
<evidence type="ECO:0000256" key="8">
    <source>
        <dbReference type="ARBA" id="ARBA00022723"/>
    </source>
</evidence>
<sequence length="293" mass="33807">MDPININIFDSDNEDIQDIYLPRHPKVFKNRPNYFDEYDELEFFKRFRLQKHTVQMVLHTIENLIKYPTNRNNAISPATKLFVTLRFYATGSMLIAVGDFAGVSKSSACEIVTNVTEAIITALRERYIKFPAIQADRQIVKEKLYAIARFPHVLGTIDCTHVRIMSPGGNEAERYRNRKGYFSWNVQTICDAQLKIMDIVVRWPGSSHDQTIRRFPILSLGMRVSPVHSQAIIVATAILHNLAIEENEEEPPIEIEVVEDVHANFPNVQHQQVAPENNRMRTSLINNHFTYLL</sequence>
<feature type="domain" description="DDE Tnp4" evidence="13">
    <location>
        <begin position="157"/>
        <end position="212"/>
    </location>
</feature>
<evidence type="ECO:0000256" key="1">
    <source>
        <dbReference type="ARBA" id="ARBA00001968"/>
    </source>
</evidence>
<dbReference type="GO" id="GO:0046872">
    <property type="term" value="F:metal ion binding"/>
    <property type="evidence" value="ECO:0007669"/>
    <property type="project" value="UniProtKB-KW"/>
</dbReference>
<organism evidence="14 15">
    <name type="scientific">Exocentrus adspersus</name>
    <dbReference type="NCBI Taxonomy" id="1586481"/>
    <lineage>
        <taxon>Eukaryota</taxon>
        <taxon>Metazoa</taxon>
        <taxon>Ecdysozoa</taxon>
        <taxon>Arthropoda</taxon>
        <taxon>Hexapoda</taxon>
        <taxon>Insecta</taxon>
        <taxon>Pterygota</taxon>
        <taxon>Neoptera</taxon>
        <taxon>Endopterygota</taxon>
        <taxon>Coleoptera</taxon>
        <taxon>Polyphaga</taxon>
        <taxon>Cucujiformia</taxon>
        <taxon>Chrysomeloidea</taxon>
        <taxon>Cerambycidae</taxon>
        <taxon>Lamiinae</taxon>
        <taxon>Acanthocinini</taxon>
        <taxon>Exocentrus</taxon>
    </lineage>
</organism>
<comment type="subcellular location">
    <subcellularLocation>
        <location evidence="3">Cytoplasm</location>
    </subcellularLocation>
    <subcellularLocation>
        <location evidence="2">Nucleus</location>
    </subcellularLocation>
</comment>
<evidence type="ECO:0000256" key="7">
    <source>
        <dbReference type="ARBA" id="ARBA00022722"/>
    </source>
</evidence>
<evidence type="ECO:0000313" key="15">
    <source>
        <dbReference type="Proteomes" id="UP001159042"/>
    </source>
</evidence>
<keyword evidence="10" id="KW-0539">Nucleus</keyword>
<keyword evidence="9" id="KW-0378">Hydrolase</keyword>
<keyword evidence="15" id="KW-1185">Reference proteome</keyword>
<comment type="cofactor">
    <cofactor evidence="1">
        <name>a divalent metal cation</name>
        <dbReference type="ChEBI" id="CHEBI:60240"/>
    </cofactor>
</comment>
<dbReference type="PANTHER" id="PTHR22930">
    <property type="match status" value="1"/>
</dbReference>
<comment type="caution">
    <text evidence="14">The sequence shown here is derived from an EMBL/GenBank/DDBJ whole genome shotgun (WGS) entry which is preliminary data.</text>
</comment>
<evidence type="ECO:0000256" key="6">
    <source>
        <dbReference type="ARBA" id="ARBA00022490"/>
    </source>
</evidence>
<dbReference type="GO" id="GO:0005634">
    <property type="term" value="C:nucleus"/>
    <property type="evidence" value="ECO:0007669"/>
    <property type="project" value="UniProtKB-SubCell"/>
</dbReference>
<dbReference type="GO" id="GO:0016787">
    <property type="term" value="F:hydrolase activity"/>
    <property type="evidence" value="ECO:0007669"/>
    <property type="project" value="UniProtKB-KW"/>
</dbReference>
<dbReference type="GO" id="GO:0005737">
    <property type="term" value="C:cytoplasm"/>
    <property type="evidence" value="ECO:0007669"/>
    <property type="project" value="UniProtKB-SubCell"/>
</dbReference>
<keyword evidence="6" id="KW-0963">Cytoplasm</keyword>
<evidence type="ECO:0000256" key="3">
    <source>
        <dbReference type="ARBA" id="ARBA00004496"/>
    </source>
</evidence>
<dbReference type="Pfam" id="PF13359">
    <property type="entry name" value="DDE_Tnp_4"/>
    <property type="match status" value="1"/>
</dbReference>
<dbReference type="InterPro" id="IPR027806">
    <property type="entry name" value="HARBI1_dom"/>
</dbReference>
<dbReference type="GO" id="GO:0004518">
    <property type="term" value="F:nuclease activity"/>
    <property type="evidence" value="ECO:0007669"/>
    <property type="project" value="UniProtKB-KW"/>
</dbReference>
<dbReference type="PANTHER" id="PTHR22930:SF85">
    <property type="entry name" value="GH03217P-RELATED"/>
    <property type="match status" value="1"/>
</dbReference>
<evidence type="ECO:0000256" key="12">
    <source>
        <dbReference type="ARBA" id="ARBA00045850"/>
    </source>
</evidence>
<evidence type="ECO:0000256" key="9">
    <source>
        <dbReference type="ARBA" id="ARBA00022801"/>
    </source>
</evidence>
<dbReference type="PRINTS" id="PR02086">
    <property type="entry name" value="PUTNUCHARBI1"/>
</dbReference>
<comment type="similarity">
    <text evidence="4">Belongs to the HARBI1 family.</text>
</comment>
<comment type="function">
    <text evidence="12">Transposase-derived protein that may have nuclease activity. Does not have transposase activity.</text>
</comment>
<evidence type="ECO:0000256" key="2">
    <source>
        <dbReference type="ARBA" id="ARBA00004123"/>
    </source>
</evidence>
<keyword evidence="8" id="KW-0479">Metal-binding</keyword>
<reference evidence="14 15" key="1">
    <citation type="journal article" date="2023" name="Insect Mol. Biol.">
        <title>Genome sequencing provides insights into the evolution of gene families encoding plant cell wall-degrading enzymes in longhorned beetles.</title>
        <authorList>
            <person name="Shin N.R."/>
            <person name="Okamura Y."/>
            <person name="Kirsch R."/>
            <person name="Pauchet Y."/>
        </authorList>
    </citation>
    <scope>NUCLEOTIDE SEQUENCE [LARGE SCALE GENOMIC DNA]</scope>
    <source>
        <strain evidence="14">EAD_L_NR</strain>
    </source>
</reference>
<protein>
    <recommendedName>
        <fullName evidence="5">Putative nuclease HARBI1</fullName>
    </recommendedName>
    <alternativeName>
        <fullName evidence="11">Harbinger transposase-derived nuclease</fullName>
    </alternativeName>
</protein>